<feature type="binding site" evidence="3">
    <location>
        <position position="153"/>
    </location>
    <ligand>
        <name>Cu cation</name>
        <dbReference type="ChEBI" id="CHEBI:23378"/>
    </ligand>
</feature>
<evidence type="ECO:0000256" key="5">
    <source>
        <dbReference type="SAM" id="SignalP"/>
    </source>
</evidence>
<proteinExistence type="inferred from homology"/>
<sequence length="189" mass="21182">MKQLFILLGLSILLSACGGYAIDSNISETVADFEFTTQDNETLNLDDLKGEWWIADFIFTNCTTVCLPMTANMATLQTKLEDEGIDAKLVSFSVDPDFDSPEVLKAYGESYGANFDNWFFLTGYDFNTIKELSVNSFRNLVEQPPEGSDQVYHGTRFFLVSPEGEVVKYYGGIESSEIDLIVNDLKKVQ</sequence>
<dbReference type="InterPro" id="IPR013766">
    <property type="entry name" value="Thioredoxin_domain"/>
</dbReference>
<evidence type="ECO:0000313" key="7">
    <source>
        <dbReference type="EMBL" id="MBP2077927.1"/>
    </source>
</evidence>
<name>A0A9X0YSB0_9BACI</name>
<organism evidence="7 8">
    <name type="scientific">Oceanobacillus polygoni</name>
    <dbReference type="NCBI Taxonomy" id="1235259"/>
    <lineage>
        <taxon>Bacteria</taxon>
        <taxon>Bacillati</taxon>
        <taxon>Bacillota</taxon>
        <taxon>Bacilli</taxon>
        <taxon>Bacillales</taxon>
        <taxon>Bacillaceae</taxon>
        <taxon>Oceanobacillus</taxon>
    </lineage>
</organism>
<dbReference type="PANTHER" id="PTHR12151">
    <property type="entry name" value="ELECTRON TRANSPORT PROTIN SCO1/SENC FAMILY MEMBER"/>
    <property type="match status" value="1"/>
</dbReference>
<dbReference type="RefSeq" id="WP_149473830.1">
    <property type="nucleotide sequence ID" value="NZ_JAGGMB010000006.1"/>
</dbReference>
<feature type="disulfide bond" description="Redox-active" evidence="4">
    <location>
        <begin position="62"/>
        <end position="66"/>
    </location>
</feature>
<dbReference type="PROSITE" id="PS51352">
    <property type="entry name" value="THIOREDOXIN_2"/>
    <property type="match status" value="1"/>
</dbReference>
<dbReference type="GO" id="GO:0046872">
    <property type="term" value="F:metal ion binding"/>
    <property type="evidence" value="ECO:0007669"/>
    <property type="project" value="UniProtKB-KW"/>
</dbReference>
<feature type="domain" description="Thioredoxin" evidence="6">
    <location>
        <begin position="24"/>
        <end position="187"/>
    </location>
</feature>
<dbReference type="Pfam" id="PF02630">
    <property type="entry name" value="SCO1-SenC"/>
    <property type="match status" value="1"/>
</dbReference>
<dbReference type="SUPFAM" id="SSF52833">
    <property type="entry name" value="Thioredoxin-like"/>
    <property type="match status" value="1"/>
</dbReference>
<feature type="binding site" evidence="3">
    <location>
        <position position="66"/>
    </location>
    <ligand>
        <name>Cu cation</name>
        <dbReference type="ChEBI" id="CHEBI:23378"/>
    </ligand>
</feature>
<dbReference type="Gene3D" id="3.40.30.10">
    <property type="entry name" value="Glutaredoxin"/>
    <property type="match status" value="1"/>
</dbReference>
<protein>
    <submittedName>
        <fullName evidence="7">Protein SCO1/2</fullName>
    </submittedName>
</protein>
<feature type="binding site" evidence="3">
    <location>
        <position position="62"/>
    </location>
    <ligand>
        <name>Cu cation</name>
        <dbReference type="ChEBI" id="CHEBI:23378"/>
    </ligand>
</feature>
<reference evidence="7" key="1">
    <citation type="submission" date="2021-03" db="EMBL/GenBank/DDBJ databases">
        <title>Genomic Encyclopedia of Type Strains, Phase IV (KMG-IV): sequencing the most valuable type-strain genomes for metagenomic binning, comparative biology and taxonomic classification.</title>
        <authorList>
            <person name="Goeker M."/>
        </authorList>
    </citation>
    <scope>NUCLEOTIDE SEQUENCE</scope>
    <source>
        <strain evidence="7">DSM 107338</strain>
    </source>
</reference>
<dbReference type="OrthoDB" id="9811998at2"/>
<evidence type="ECO:0000313" key="8">
    <source>
        <dbReference type="Proteomes" id="UP001138793"/>
    </source>
</evidence>
<dbReference type="Proteomes" id="UP001138793">
    <property type="component" value="Unassembled WGS sequence"/>
</dbReference>
<keyword evidence="4" id="KW-1015">Disulfide bond</keyword>
<evidence type="ECO:0000256" key="2">
    <source>
        <dbReference type="ARBA" id="ARBA00023008"/>
    </source>
</evidence>
<evidence type="ECO:0000256" key="1">
    <source>
        <dbReference type="ARBA" id="ARBA00010996"/>
    </source>
</evidence>
<comment type="similarity">
    <text evidence="1">Belongs to the SCO1/2 family.</text>
</comment>
<keyword evidence="2 3" id="KW-0186">Copper</keyword>
<evidence type="ECO:0000259" key="6">
    <source>
        <dbReference type="PROSITE" id="PS51352"/>
    </source>
</evidence>
<keyword evidence="5" id="KW-0732">Signal</keyword>
<dbReference type="InterPro" id="IPR003782">
    <property type="entry name" value="SCO1/SenC"/>
</dbReference>
<dbReference type="AlphaFoldDB" id="A0A9X0YSB0"/>
<comment type="caution">
    <text evidence="7">The sequence shown here is derived from an EMBL/GenBank/DDBJ whole genome shotgun (WGS) entry which is preliminary data.</text>
</comment>
<dbReference type="CDD" id="cd02968">
    <property type="entry name" value="SCO"/>
    <property type="match status" value="1"/>
</dbReference>
<evidence type="ECO:0000256" key="3">
    <source>
        <dbReference type="PIRSR" id="PIRSR603782-1"/>
    </source>
</evidence>
<feature type="chain" id="PRO_5040880497" evidence="5">
    <location>
        <begin position="22"/>
        <end position="189"/>
    </location>
</feature>
<dbReference type="PANTHER" id="PTHR12151:SF25">
    <property type="entry name" value="LINALOOL DEHYDRATASE_ISOMERASE DOMAIN-CONTAINING PROTEIN"/>
    <property type="match status" value="1"/>
</dbReference>
<dbReference type="InterPro" id="IPR036249">
    <property type="entry name" value="Thioredoxin-like_sf"/>
</dbReference>
<evidence type="ECO:0000256" key="4">
    <source>
        <dbReference type="PIRSR" id="PIRSR603782-2"/>
    </source>
</evidence>
<dbReference type="EMBL" id="JAGGMB010000006">
    <property type="protein sequence ID" value="MBP2077927.1"/>
    <property type="molecule type" value="Genomic_DNA"/>
</dbReference>
<accession>A0A9X0YSB0</accession>
<keyword evidence="8" id="KW-1185">Reference proteome</keyword>
<dbReference type="PROSITE" id="PS51257">
    <property type="entry name" value="PROKAR_LIPOPROTEIN"/>
    <property type="match status" value="1"/>
</dbReference>
<keyword evidence="3" id="KW-0479">Metal-binding</keyword>
<gene>
    <name evidence="7" type="ORF">J2Z64_002182</name>
</gene>
<feature type="signal peptide" evidence="5">
    <location>
        <begin position="1"/>
        <end position="21"/>
    </location>
</feature>